<keyword evidence="2" id="KW-1185">Reference proteome</keyword>
<dbReference type="InterPro" id="IPR038084">
    <property type="entry name" value="PduO/GlcC-like_sf"/>
</dbReference>
<dbReference type="PANTHER" id="PTHR34309:SF1">
    <property type="entry name" value="PROTEIN GLCG"/>
    <property type="match status" value="1"/>
</dbReference>
<protein>
    <submittedName>
        <fullName evidence="1">Heme-binding protein</fullName>
    </submittedName>
</protein>
<dbReference type="InterPro" id="IPR052517">
    <property type="entry name" value="GlcG_carb_metab_protein"/>
</dbReference>
<proteinExistence type="predicted"/>
<accession>A0AAF0CTE8</accession>
<dbReference type="InterPro" id="IPR005624">
    <property type="entry name" value="PduO/GlcC-like"/>
</dbReference>
<dbReference type="PANTHER" id="PTHR34309">
    <property type="entry name" value="SLR1406 PROTEIN"/>
    <property type="match status" value="1"/>
</dbReference>
<dbReference type="KEGG" id="vie:OL234_05835"/>
<sequence length="156" mass="16686">MGNDVLNEAIEKAIKMVHADVLFSKENLMRVIDVAEAKAREIKVPVTICISDVAGNARMLYRMPEAKLVSLTLAPKKANSALLMQAPTKDLNKETQPGGDLYQIETMMAGDLVTFAGGLPIIYEEQIIGAIGVSGGLVSEDQLICETAVAALLKGE</sequence>
<dbReference type="AlphaFoldDB" id="A0AAF0CTE8"/>
<dbReference type="Pfam" id="PF03928">
    <property type="entry name" value="HbpS-like"/>
    <property type="match status" value="1"/>
</dbReference>
<dbReference type="Proteomes" id="UP001179647">
    <property type="component" value="Chromosome"/>
</dbReference>
<gene>
    <name evidence="1" type="ORF">OL234_05835</name>
</gene>
<reference evidence="1" key="1">
    <citation type="submission" date="2022-10" db="EMBL/GenBank/DDBJ databases">
        <title>Vagococcus sp. isolated from poultry meat.</title>
        <authorList>
            <person name="Johansson P."/>
            <person name="Bjorkroth J."/>
        </authorList>
    </citation>
    <scope>NUCLEOTIDE SEQUENCE</scope>
    <source>
        <strain evidence="1">STAA11</strain>
    </source>
</reference>
<dbReference type="SUPFAM" id="SSF143744">
    <property type="entry name" value="GlcG-like"/>
    <property type="match status" value="1"/>
</dbReference>
<evidence type="ECO:0000313" key="2">
    <source>
        <dbReference type="Proteomes" id="UP001179647"/>
    </source>
</evidence>
<dbReference type="RefSeq" id="WP_275468309.1">
    <property type="nucleotide sequence ID" value="NZ_CP110232.1"/>
</dbReference>
<dbReference type="Gene3D" id="3.30.450.150">
    <property type="entry name" value="Haem-degrading domain"/>
    <property type="match status" value="1"/>
</dbReference>
<dbReference type="EMBL" id="CP110232">
    <property type="protein sequence ID" value="WEG72507.1"/>
    <property type="molecule type" value="Genomic_DNA"/>
</dbReference>
<evidence type="ECO:0000313" key="1">
    <source>
        <dbReference type="EMBL" id="WEG72507.1"/>
    </source>
</evidence>
<name>A0AAF0CTE8_9ENTE</name>
<organism evidence="1 2">
    <name type="scientific">Vagococcus intermedius</name>
    <dbReference type="NCBI Taxonomy" id="2991418"/>
    <lineage>
        <taxon>Bacteria</taxon>
        <taxon>Bacillati</taxon>
        <taxon>Bacillota</taxon>
        <taxon>Bacilli</taxon>
        <taxon>Lactobacillales</taxon>
        <taxon>Enterococcaceae</taxon>
        <taxon>Vagococcus</taxon>
    </lineage>
</organism>